<sequence length="100" mass="11524">MTTTNLKHDANNHFWATTVRARKRRLKQEQQLRDSSVSRIRNCRSNNYETAVSQEYTIVGGRPVAAQAMDMLHERRRQTRLRAPNCSKCSSVLPPVSRPS</sequence>
<dbReference type="Proteomes" id="UP001286313">
    <property type="component" value="Unassembled WGS sequence"/>
</dbReference>
<organism evidence="1 2">
    <name type="scientific">Petrolisthes cinctipes</name>
    <name type="common">Flat porcelain crab</name>
    <dbReference type="NCBI Taxonomy" id="88211"/>
    <lineage>
        <taxon>Eukaryota</taxon>
        <taxon>Metazoa</taxon>
        <taxon>Ecdysozoa</taxon>
        <taxon>Arthropoda</taxon>
        <taxon>Crustacea</taxon>
        <taxon>Multicrustacea</taxon>
        <taxon>Malacostraca</taxon>
        <taxon>Eumalacostraca</taxon>
        <taxon>Eucarida</taxon>
        <taxon>Decapoda</taxon>
        <taxon>Pleocyemata</taxon>
        <taxon>Anomura</taxon>
        <taxon>Galatheoidea</taxon>
        <taxon>Porcellanidae</taxon>
        <taxon>Petrolisthes</taxon>
    </lineage>
</organism>
<proteinExistence type="predicted"/>
<gene>
    <name evidence="1" type="ORF">Pcinc_006313</name>
</gene>
<evidence type="ECO:0000313" key="1">
    <source>
        <dbReference type="EMBL" id="KAK3889748.1"/>
    </source>
</evidence>
<accession>A0AAE1KZB2</accession>
<comment type="caution">
    <text evidence="1">The sequence shown here is derived from an EMBL/GenBank/DDBJ whole genome shotgun (WGS) entry which is preliminary data.</text>
</comment>
<reference evidence="1" key="1">
    <citation type="submission" date="2023-10" db="EMBL/GenBank/DDBJ databases">
        <title>Genome assemblies of two species of porcelain crab, Petrolisthes cinctipes and Petrolisthes manimaculis (Anomura: Porcellanidae).</title>
        <authorList>
            <person name="Angst P."/>
        </authorList>
    </citation>
    <scope>NUCLEOTIDE SEQUENCE</scope>
    <source>
        <strain evidence="1">PB745_01</strain>
        <tissue evidence="1">Gill</tissue>
    </source>
</reference>
<protein>
    <submittedName>
        <fullName evidence="1">Uncharacterized protein</fullName>
    </submittedName>
</protein>
<name>A0AAE1KZB2_PETCI</name>
<dbReference type="EMBL" id="JAWQEG010000464">
    <property type="protein sequence ID" value="KAK3889748.1"/>
    <property type="molecule type" value="Genomic_DNA"/>
</dbReference>
<dbReference type="AlphaFoldDB" id="A0AAE1KZB2"/>
<evidence type="ECO:0000313" key="2">
    <source>
        <dbReference type="Proteomes" id="UP001286313"/>
    </source>
</evidence>
<keyword evidence="2" id="KW-1185">Reference proteome</keyword>